<organism evidence="3">
    <name type="scientific">Aetherobacter fasciculatus</name>
    <dbReference type="NCBI Taxonomy" id="888830"/>
    <lineage>
        <taxon>Bacteria</taxon>
        <taxon>Pseudomonadati</taxon>
        <taxon>Myxococcota</taxon>
        <taxon>Polyangia</taxon>
        <taxon>Polyangiales</taxon>
        <taxon>Polyangiaceae</taxon>
        <taxon>Aetherobacter</taxon>
    </lineage>
</organism>
<feature type="compositionally biased region" description="Basic and acidic residues" evidence="1">
    <location>
        <begin position="36"/>
        <end position="46"/>
    </location>
</feature>
<evidence type="ECO:0008006" key="4">
    <source>
        <dbReference type="Google" id="ProtNLM"/>
    </source>
</evidence>
<protein>
    <recommendedName>
        <fullName evidence="4">Lipoprotein</fullName>
    </recommendedName>
</protein>
<accession>A0A3Q8I1I5</accession>
<dbReference type="PROSITE" id="PS51257">
    <property type="entry name" value="PROKAR_LIPOPROTEIN"/>
    <property type="match status" value="1"/>
</dbReference>
<name>A0A3Q8I1I5_9BACT</name>
<evidence type="ECO:0000256" key="2">
    <source>
        <dbReference type="SAM" id="SignalP"/>
    </source>
</evidence>
<feature type="signal peptide" evidence="2">
    <location>
        <begin position="1"/>
        <end position="21"/>
    </location>
</feature>
<dbReference type="AlphaFoldDB" id="A0A3Q8I1I5"/>
<feature type="chain" id="PRO_5018612722" description="Lipoprotein" evidence="2">
    <location>
        <begin position="22"/>
        <end position="100"/>
    </location>
</feature>
<keyword evidence="2" id="KW-0732">Signal</keyword>
<evidence type="ECO:0000256" key="1">
    <source>
        <dbReference type="SAM" id="MobiDB-lite"/>
    </source>
</evidence>
<proteinExistence type="predicted"/>
<feature type="region of interest" description="Disordered" evidence="1">
    <location>
        <begin position="27"/>
        <end position="100"/>
    </location>
</feature>
<evidence type="ECO:0000313" key="3">
    <source>
        <dbReference type="EMBL" id="AYM52530.1"/>
    </source>
</evidence>
<dbReference type="EMBL" id="MH908877">
    <property type="protein sequence ID" value="AYM52530.1"/>
    <property type="molecule type" value="Genomic_DNA"/>
</dbReference>
<sequence length="100" mass="11122">MRALSFFLSLAVLSLSLLALACRHRADAPDAASGRAPERDAAEEQRPPPGTRIEEWPELGAWSAPRRELPGSRDPFLWERPAAPEPPKAQIPLRLHRPID</sequence>
<reference evidence="3" key="1">
    <citation type="journal article" date="2018" name="J. Ind. Microbiol. Biotechnol.">
        <title>Genome mining reveals uncommon alkylpyrones as type III PKS products from myxobacteria.</title>
        <authorList>
            <person name="Hug J.J."/>
            <person name="Panter F."/>
            <person name="Krug D."/>
            <person name="Muller R."/>
        </authorList>
    </citation>
    <scope>NUCLEOTIDE SEQUENCE</scope>
    <source>
        <strain evidence="3">MSr9330</strain>
    </source>
</reference>